<organism evidence="3">
    <name type="scientific">Rodentolepis nana</name>
    <name type="common">Dwarf tapeworm</name>
    <name type="synonym">Hymenolepis nana</name>
    <dbReference type="NCBI Taxonomy" id="102285"/>
    <lineage>
        <taxon>Eukaryota</taxon>
        <taxon>Metazoa</taxon>
        <taxon>Spiralia</taxon>
        <taxon>Lophotrochozoa</taxon>
        <taxon>Platyhelminthes</taxon>
        <taxon>Cestoda</taxon>
        <taxon>Eucestoda</taxon>
        <taxon>Cyclophyllidea</taxon>
        <taxon>Hymenolepididae</taxon>
        <taxon>Rodentolepis</taxon>
    </lineage>
</organism>
<accession>A0A0R3T5Q5</accession>
<keyword evidence="2" id="KW-1185">Reference proteome</keyword>
<evidence type="ECO:0000313" key="3">
    <source>
        <dbReference type="WBParaSite" id="HNAJ_0000239301-mRNA-1"/>
    </source>
</evidence>
<dbReference type="AlphaFoldDB" id="A0A0R3T5Q5"/>
<dbReference type="OrthoDB" id="6276451at2759"/>
<evidence type="ECO:0000313" key="1">
    <source>
        <dbReference type="EMBL" id="VDN98251.1"/>
    </source>
</evidence>
<reference evidence="1 2" key="2">
    <citation type="submission" date="2018-11" db="EMBL/GenBank/DDBJ databases">
        <authorList>
            <consortium name="Pathogen Informatics"/>
        </authorList>
    </citation>
    <scope>NUCLEOTIDE SEQUENCE [LARGE SCALE GENOMIC DNA]</scope>
</reference>
<reference evidence="3" key="1">
    <citation type="submission" date="2017-02" db="UniProtKB">
        <authorList>
            <consortium name="WormBaseParasite"/>
        </authorList>
    </citation>
    <scope>IDENTIFICATION</scope>
</reference>
<gene>
    <name evidence="1" type="ORF">HNAJ_LOCUS2392</name>
</gene>
<dbReference type="Proteomes" id="UP000278807">
    <property type="component" value="Unassembled WGS sequence"/>
</dbReference>
<name>A0A0R3T5Q5_RODNA</name>
<proteinExistence type="predicted"/>
<protein>
    <submittedName>
        <fullName evidence="3">Laminin G domain-containing protein</fullName>
    </submittedName>
</protein>
<evidence type="ECO:0000313" key="2">
    <source>
        <dbReference type="Proteomes" id="UP000278807"/>
    </source>
</evidence>
<dbReference type="STRING" id="102285.A0A0R3T5Q5"/>
<dbReference type="WBParaSite" id="HNAJ_0000239301-mRNA-1">
    <property type="protein sequence ID" value="HNAJ_0000239301-mRNA-1"/>
    <property type="gene ID" value="HNAJ_0000239301"/>
</dbReference>
<sequence length="140" mass="15864">MSEETTSTLPLGILNIETPFSLDSWLTPVSVFPRSTEKRCLQATGDSLLATNNSRFRTYGLKLLNLDLGLRRGFHFVFLIADVRKPIIGADFLPEFRLLVNLSDSALHVYVSHNWWPERSAPQRHPNALLSLTMTPSERI</sequence>
<dbReference type="EMBL" id="UZAE01001158">
    <property type="protein sequence ID" value="VDN98251.1"/>
    <property type="molecule type" value="Genomic_DNA"/>
</dbReference>